<sequence length="550" mass="63336">MKKKHVLIVDDEPTNINIVAEILHPYYDIRVATSGKDALEMITSEKPDLILLDINMPEMSGYEVANELKNSKKNSNIPFIFLTAKNDSKSIEKGFNNGAVDYISKPFSKEELQARVATHLKIFELNNSLEETVNTLEIKMQEIDQRKKEFETIFDKSLNGIAITNLDTKFITVNNSFCEILGLEKDELKDSYFSSLEEIDENIESQKIVNLVIKNGYIENINRNFKINNKIISINISISLMPDRKTLLYNIADITKLKQAQIKIEHYIEIMDENIIYSTTDLKGIIKEASNAFCETSGYKKEELISFRHSIVRHEDTPNEVFDDLWNTIEKGNVWKGELKNKKKDGSDYWVEATIYPNYDIITGKKTGYTSIRQNITDKKRIEEISIHDELTKLYNRRHFNSVLSNELNRAKRDNRTLSFMMIDVDHFKLYNDTYGHQEGDRVLFAIAKILQSFCKRAGDFAFRLGGEEFGILFSEQTEEESEPFANLIRESIQNLQIPHIQNLPSKVVTISAGLLMISPKQTITEDDIYKNADILLYKAKESGRNKVSV</sequence>
<gene>
    <name evidence="6" type="ORF">LPB137_13580</name>
</gene>
<dbReference type="NCBIfam" id="TIGR00229">
    <property type="entry name" value="sensory_box"/>
    <property type="match status" value="2"/>
</dbReference>
<dbReference type="EMBL" id="CP019070">
    <property type="protein sequence ID" value="APW66819.1"/>
    <property type="molecule type" value="Genomic_DNA"/>
</dbReference>
<dbReference type="GO" id="GO:0003824">
    <property type="term" value="F:catalytic activity"/>
    <property type="evidence" value="ECO:0007669"/>
    <property type="project" value="UniProtKB-ARBA"/>
</dbReference>
<dbReference type="FunFam" id="3.30.70.270:FF:000001">
    <property type="entry name" value="Diguanylate cyclase domain protein"/>
    <property type="match status" value="1"/>
</dbReference>
<feature type="domain" description="PAS" evidence="4">
    <location>
        <begin position="146"/>
        <end position="216"/>
    </location>
</feature>
<dbReference type="InterPro" id="IPR001610">
    <property type="entry name" value="PAC"/>
</dbReference>
<dbReference type="KEGG" id="alp:LPB137_13580"/>
<keyword evidence="1" id="KW-0597">Phosphoprotein</keyword>
<feature type="modified residue" description="4-aspartylphosphate" evidence="1">
    <location>
        <position position="53"/>
    </location>
</feature>
<dbReference type="PROSITE" id="PS50887">
    <property type="entry name" value="GGDEF"/>
    <property type="match status" value="1"/>
</dbReference>
<dbReference type="OrthoDB" id="5341439at2"/>
<feature type="coiled-coil region" evidence="2">
    <location>
        <begin position="126"/>
        <end position="153"/>
    </location>
</feature>
<dbReference type="Pfam" id="PF13188">
    <property type="entry name" value="PAS_8"/>
    <property type="match status" value="1"/>
</dbReference>
<dbReference type="Gene3D" id="3.40.50.2300">
    <property type="match status" value="1"/>
</dbReference>
<dbReference type="InterPro" id="IPR035965">
    <property type="entry name" value="PAS-like_dom_sf"/>
</dbReference>
<dbReference type="Pfam" id="PF00990">
    <property type="entry name" value="GGDEF"/>
    <property type="match status" value="1"/>
</dbReference>
<dbReference type="STRING" id="1850254.LPB137_13580"/>
<dbReference type="SUPFAM" id="SSF55073">
    <property type="entry name" value="Nucleotide cyclase"/>
    <property type="match status" value="1"/>
</dbReference>
<protein>
    <recommendedName>
        <fullName evidence="8">Diguanylate cyclase</fullName>
    </recommendedName>
</protein>
<dbReference type="InterPro" id="IPR013655">
    <property type="entry name" value="PAS_fold_3"/>
</dbReference>
<dbReference type="Gene3D" id="3.30.70.270">
    <property type="match status" value="1"/>
</dbReference>
<dbReference type="SMART" id="SM00091">
    <property type="entry name" value="PAS"/>
    <property type="match status" value="2"/>
</dbReference>
<dbReference type="InterPro" id="IPR000014">
    <property type="entry name" value="PAS"/>
</dbReference>
<dbReference type="PROSITE" id="PS50112">
    <property type="entry name" value="PAS"/>
    <property type="match status" value="1"/>
</dbReference>
<reference evidence="6 7" key="1">
    <citation type="submission" date="2017-01" db="EMBL/GenBank/DDBJ databases">
        <title>Genome sequencing of Arcobacter sp. LPB0137.</title>
        <authorList>
            <person name="Lee G.-W."/>
            <person name="Yi H."/>
        </authorList>
    </citation>
    <scope>NUCLEOTIDE SEQUENCE [LARGE SCALE GENOMIC DNA]</scope>
    <source>
        <strain evidence="6 7">LPB0137</strain>
    </source>
</reference>
<evidence type="ECO:0000313" key="7">
    <source>
        <dbReference type="Proteomes" id="UP000186074"/>
    </source>
</evidence>
<dbReference type="Gene3D" id="3.30.450.20">
    <property type="entry name" value="PAS domain"/>
    <property type="match status" value="2"/>
</dbReference>
<dbReference type="SMART" id="SM00086">
    <property type="entry name" value="PAC"/>
    <property type="match status" value="1"/>
</dbReference>
<evidence type="ECO:0000259" key="4">
    <source>
        <dbReference type="PROSITE" id="PS50112"/>
    </source>
</evidence>
<dbReference type="Pfam" id="PF00072">
    <property type="entry name" value="Response_reg"/>
    <property type="match status" value="1"/>
</dbReference>
<dbReference type="CDD" id="cd00130">
    <property type="entry name" value="PAS"/>
    <property type="match status" value="1"/>
</dbReference>
<dbReference type="Proteomes" id="UP000186074">
    <property type="component" value="Chromosome"/>
</dbReference>
<dbReference type="NCBIfam" id="TIGR00254">
    <property type="entry name" value="GGDEF"/>
    <property type="match status" value="1"/>
</dbReference>
<dbReference type="InterPro" id="IPR052163">
    <property type="entry name" value="DGC-Regulatory_Protein"/>
</dbReference>
<dbReference type="PANTHER" id="PTHR46663">
    <property type="entry name" value="DIGUANYLATE CYCLASE DGCT-RELATED"/>
    <property type="match status" value="1"/>
</dbReference>
<dbReference type="PANTHER" id="PTHR46663:SF4">
    <property type="entry name" value="DIGUANYLATE CYCLASE DGCT-RELATED"/>
    <property type="match status" value="1"/>
</dbReference>
<dbReference type="SMART" id="SM00267">
    <property type="entry name" value="GGDEF"/>
    <property type="match status" value="1"/>
</dbReference>
<feature type="domain" description="Response regulatory" evidence="3">
    <location>
        <begin position="5"/>
        <end position="120"/>
    </location>
</feature>
<evidence type="ECO:0000256" key="2">
    <source>
        <dbReference type="SAM" id="Coils"/>
    </source>
</evidence>
<proteinExistence type="predicted"/>
<dbReference type="SUPFAM" id="SSF52172">
    <property type="entry name" value="CheY-like"/>
    <property type="match status" value="1"/>
</dbReference>
<dbReference type="GO" id="GO:0000160">
    <property type="term" value="P:phosphorelay signal transduction system"/>
    <property type="evidence" value="ECO:0007669"/>
    <property type="project" value="InterPro"/>
</dbReference>
<keyword evidence="2" id="KW-0175">Coiled coil</keyword>
<feature type="domain" description="GGDEF" evidence="5">
    <location>
        <begin position="416"/>
        <end position="550"/>
    </location>
</feature>
<dbReference type="RefSeq" id="WP_076088985.1">
    <property type="nucleotide sequence ID" value="NZ_CP019070.1"/>
</dbReference>
<dbReference type="InterPro" id="IPR011006">
    <property type="entry name" value="CheY-like_superfamily"/>
</dbReference>
<accession>A0A1P8KQM5</accession>
<dbReference type="InterPro" id="IPR000160">
    <property type="entry name" value="GGDEF_dom"/>
</dbReference>
<dbReference type="CDD" id="cd01949">
    <property type="entry name" value="GGDEF"/>
    <property type="match status" value="1"/>
</dbReference>
<dbReference type="AlphaFoldDB" id="A0A1P8KQM5"/>
<dbReference type="SMART" id="SM00448">
    <property type="entry name" value="REC"/>
    <property type="match status" value="1"/>
</dbReference>
<evidence type="ECO:0000259" key="5">
    <source>
        <dbReference type="PROSITE" id="PS50887"/>
    </source>
</evidence>
<evidence type="ECO:0000256" key="1">
    <source>
        <dbReference type="PROSITE-ProRule" id="PRU00169"/>
    </source>
</evidence>
<evidence type="ECO:0000259" key="3">
    <source>
        <dbReference type="PROSITE" id="PS50110"/>
    </source>
</evidence>
<dbReference type="Pfam" id="PF08447">
    <property type="entry name" value="PAS_3"/>
    <property type="match status" value="1"/>
</dbReference>
<dbReference type="InterPro" id="IPR043128">
    <property type="entry name" value="Rev_trsase/Diguanyl_cyclase"/>
</dbReference>
<dbReference type="InterPro" id="IPR001789">
    <property type="entry name" value="Sig_transdc_resp-reg_receiver"/>
</dbReference>
<organism evidence="6 7">
    <name type="scientific">Poseidonibacter parvus</name>
    <dbReference type="NCBI Taxonomy" id="1850254"/>
    <lineage>
        <taxon>Bacteria</taxon>
        <taxon>Pseudomonadati</taxon>
        <taxon>Campylobacterota</taxon>
        <taxon>Epsilonproteobacteria</taxon>
        <taxon>Campylobacterales</taxon>
        <taxon>Arcobacteraceae</taxon>
        <taxon>Poseidonibacter</taxon>
    </lineage>
</organism>
<dbReference type="InterPro" id="IPR029787">
    <property type="entry name" value="Nucleotide_cyclase"/>
</dbReference>
<evidence type="ECO:0000313" key="6">
    <source>
        <dbReference type="EMBL" id="APW66819.1"/>
    </source>
</evidence>
<evidence type="ECO:0008006" key="8">
    <source>
        <dbReference type="Google" id="ProtNLM"/>
    </source>
</evidence>
<dbReference type="SUPFAM" id="SSF55785">
    <property type="entry name" value="PYP-like sensor domain (PAS domain)"/>
    <property type="match status" value="2"/>
</dbReference>
<name>A0A1P8KQM5_9BACT</name>
<dbReference type="PROSITE" id="PS50110">
    <property type="entry name" value="RESPONSE_REGULATORY"/>
    <property type="match status" value="1"/>
</dbReference>
<keyword evidence="7" id="KW-1185">Reference proteome</keyword>